<dbReference type="SMART" id="SM00450">
    <property type="entry name" value="RHOD"/>
    <property type="match status" value="1"/>
</dbReference>
<dbReference type="RefSeq" id="WP_012283370.1">
    <property type="nucleotide sequence ID" value="NC_010337.2"/>
</dbReference>
<dbReference type="NCBIfam" id="NF008752">
    <property type="entry name" value="PRK11784.1-4"/>
    <property type="match status" value="1"/>
</dbReference>
<dbReference type="SUPFAM" id="SSF52540">
    <property type="entry name" value="P-loop containing nucleoside triphosphate hydrolases"/>
    <property type="match status" value="1"/>
</dbReference>
<dbReference type="Proteomes" id="UP000008550">
    <property type="component" value="Chromosome"/>
</dbReference>
<dbReference type="InterPro" id="IPR001763">
    <property type="entry name" value="Rhodanese-like_dom"/>
</dbReference>
<dbReference type="HOGENOM" id="CLU_043456_0_0_9"/>
<dbReference type="InterPro" id="IPR058840">
    <property type="entry name" value="AAA_SelU"/>
</dbReference>
<evidence type="ECO:0000313" key="5">
    <source>
        <dbReference type="Proteomes" id="UP000008550"/>
    </source>
</evidence>
<dbReference type="EMBL" id="CP000930">
    <property type="protein sequence ID" value="ABZ84872.1"/>
    <property type="molecule type" value="Genomic_DNA"/>
</dbReference>
<dbReference type="GO" id="GO:0002098">
    <property type="term" value="P:tRNA wobble uridine modification"/>
    <property type="evidence" value="ECO:0007669"/>
    <property type="project" value="InterPro"/>
</dbReference>
<dbReference type="AlphaFoldDB" id="B0THT9"/>
<gene>
    <name evidence="4" type="ORF">HM1_2339</name>
</gene>
<evidence type="ECO:0000259" key="3">
    <source>
        <dbReference type="PROSITE" id="PS50206"/>
    </source>
</evidence>
<dbReference type="GO" id="GO:0043828">
    <property type="term" value="F:tRNA 2-selenouridine synthase activity"/>
    <property type="evidence" value="ECO:0007669"/>
    <property type="project" value="InterPro"/>
</dbReference>
<feature type="region of interest" description="Disordered" evidence="2">
    <location>
        <begin position="349"/>
        <end position="390"/>
    </location>
</feature>
<dbReference type="NCBIfam" id="TIGR03167">
    <property type="entry name" value="tRNA_sel_U_synt"/>
    <property type="match status" value="1"/>
</dbReference>
<dbReference type="PANTHER" id="PTHR30401">
    <property type="entry name" value="TRNA 2-SELENOURIDINE SYNTHASE"/>
    <property type="match status" value="1"/>
</dbReference>
<evidence type="ECO:0000256" key="2">
    <source>
        <dbReference type="SAM" id="MobiDB-lite"/>
    </source>
</evidence>
<accession>B0THT9</accession>
<dbReference type="PANTHER" id="PTHR30401:SF0">
    <property type="entry name" value="TRNA 2-SELENOURIDINE SYNTHASE"/>
    <property type="match status" value="1"/>
</dbReference>
<organism evidence="4 5">
    <name type="scientific">Heliobacterium modesticaldum (strain ATCC 51547 / Ice1)</name>
    <dbReference type="NCBI Taxonomy" id="498761"/>
    <lineage>
        <taxon>Bacteria</taxon>
        <taxon>Bacillati</taxon>
        <taxon>Bacillota</taxon>
        <taxon>Clostridia</taxon>
        <taxon>Eubacteriales</taxon>
        <taxon>Heliobacteriaceae</taxon>
        <taxon>Heliomicrobium</taxon>
    </lineage>
</organism>
<keyword evidence="5" id="KW-1185">Reference proteome</keyword>
<dbReference type="Pfam" id="PF00581">
    <property type="entry name" value="Rhodanese"/>
    <property type="match status" value="1"/>
</dbReference>
<dbReference type="InterPro" id="IPR036873">
    <property type="entry name" value="Rhodanese-like_dom_sf"/>
</dbReference>
<dbReference type="KEGG" id="hmo:HM1_2339"/>
<feature type="domain" description="Rhodanese" evidence="3">
    <location>
        <begin position="18"/>
        <end position="133"/>
    </location>
</feature>
<sequence length="390" mass="43142">MEIPITIDKALSGQFGPLIDVRSEGEYTEATIPGAVNIPLLSNEERARVGTIYKQRGPAEARKVGLEIISPKLPELYRNAQAVAGNGPAVLFCWRGGMRSKTAATVLNLMGMETYRIEGGYKAFRRYVNEYLERRIGLWPFLLLHGNTGVGKTEILSALAKGGAGTIDLEAIAENRGSVFGHIGYSSIPSQQTFEGRLVMALNACQDKPSIFMECESRRIGRVILPQNFFRRMQEGERILLYAPMAVRIQRLVDVYASQADRGKLLEAMGRLEQRLGKAWVKQLTLWIEQEDYAAVAEVLLREYYDPLYGYPNGPSRHYPFAVDASSVTEAVNLLMLYNEARFQKGGHVDGKPRACAPASQGTEATLFAPGGSGNEHPSGVPDRFGRRQL</sequence>
<dbReference type="STRING" id="498761.HM1_2339"/>
<keyword evidence="1" id="KW-0711">Selenium</keyword>
<name>B0THT9_HELMI</name>
<dbReference type="InterPro" id="IPR027417">
    <property type="entry name" value="P-loop_NTPase"/>
</dbReference>
<dbReference type="InterPro" id="IPR017582">
    <property type="entry name" value="SelU"/>
</dbReference>
<dbReference type="NCBIfam" id="NF008750">
    <property type="entry name" value="PRK11784.1-2"/>
    <property type="match status" value="1"/>
</dbReference>
<evidence type="ECO:0000256" key="1">
    <source>
        <dbReference type="ARBA" id="ARBA00023266"/>
    </source>
</evidence>
<dbReference type="eggNOG" id="COG2603">
    <property type="taxonomic scope" value="Bacteria"/>
</dbReference>
<protein>
    <recommendedName>
        <fullName evidence="3">Rhodanese domain-containing protein</fullName>
    </recommendedName>
</protein>
<dbReference type="Pfam" id="PF26341">
    <property type="entry name" value="AAA_SelU"/>
    <property type="match status" value="1"/>
</dbReference>
<proteinExistence type="predicted"/>
<dbReference type="PROSITE" id="PS50206">
    <property type="entry name" value="RHODANESE_3"/>
    <property type="match status" value="1"/>
</dbReference>
<reference evidence="4 5" key="1">
    <citation type="journal article" date="2008" name="J. Bacteriol.">
        <title>The genome of Heliobacterium modesticaldum, a phototrophic representative of the Firmicutes containing the simplest photosynthetic apparatus.</title>
        <authorList>
            <person name="Sattley W.M."/>
            <person name="Madigan M.T."/>
            <person name="Swingley W.D."/>
            <person name="Cheung P.C."/>
            <person name="Clocksin K.M."/>
            <person name="Conrad A.L."/>
            <person name="Dejesa L.C."/>
            <person name="Honchak B.M."/>
            <person name="Jung D.O."/>
            <person name="Karbach L.E."/>
            <person name="Kurdoglu A."/>
            <person name="Lahiri S."/>
            <person name="Mastrian S.D."/>
            <person name="Page L.E."/>
            <person name="Taylor H.L."/>
            <person name="Wang Z.T."/>
            <person name="Raymond J."/>
            <person name="Chen M."/>
            <person name="Blankenship R.E."/>
            <person name="Touchman J.W."/>
        </authorList>
    </citation>
    <scope>NUCLEOTIDE SEQUENCE [LARGE SCALE GENOMIC DNA]</scope>
    <source>
        <strain evidence="5">ATCC 51547 / Ice1</strain>
    </source>
</reference>
<dbReference type="Gene3D" id="3.40.250.10">
    <property type="entry name" value="Rhodanese-like domain"/>
    <property type="match status" value="1"/>
</dbReference>
<dbReference type="SUPFAM" id="SSF52821">
    <property type="entry name" value="Rhodanese/Cell cycle control phosphatase"/>
    <property type="match status" value="1"/>
</dbReference>
<evidence type="ECO:0000313" key="4">
    <source>
        <dbReference type="EMBL" id="ABZ84872.1"/>
    </source>
</evidence>